<feature type="domain" description="ABC transmembrane type-1" evidence="8">
    <location>
        <begin position="105"/>
        <end position="289"/>
    </location>
</feature>
<evidence type="ECO:0000313" key="9">
    <source>
        <dbReference type="EMBL" id="TIH35184.1"/>
    </source>
</evidence>
<dbReference type="PANTHER" id="PTHR30151:SF20">
    <property type="entry name" value="ABC TRANSPORTER PERMEASE PROTEIN HI_0355-RELATED"/>
    <property type="match status" value="1"/>
</dbReference>
<feature type="transmembrane region" description="Helical" evidence="7">
    <location>
        <begin position="271"/>
        <end position="292"/>
    </location>
</feature>
<sequence>MVGRRRTRRGRLLMATAAPTHAPTLSRAVISPQTASTLRYVGRRLGTTVLTIVISAVILGLLWNLAIVLLHANPFIAKTPADVFNYLFVDSAKSKTTAAENRDVLAGLLGVTLGHAAIGFVFGVGASVVISVLFTLIRPIEFMFMPLAMLLRTVPLLAMAPVIFLVFGNGLVTAAFIGGVVVFFPLLVNLTLGFRSVSSQSVDLIKVYGGSRWTIMRKVAIPTALPYFFASMRIAVPGAITGAMLYEWLFTYEGLGAAITTAKSQSQYGQIWAIVVLITLVSILLYTVATFVETAVLAKWGPNAGKSTGK</sequence>
<feature type="transmembrane region" description="Helical" evidence="7">
    <location>
        <begin position="143"/>
        <end position="167"/>
    </location>
</feature>
<proteinExistence type="inferred from homology"/>
<keyword evidence="4 7" id="KW-0812">Transmembrane</keyword>
<dbReference type="InterPro" id="IPR035906">
    <property type="entry name" value="MetI-like_sf"/>
</dbReference>
<dbReference type="InterPro" id="IPR000515">
    <property type="entry name" value="MetI-like"/>
</dbReference>
<evidence type="ECO:0000256" key="1">
    <source>
        <dbReference type="ARBA" id="ARBA00004651"/>
    </source>
</evidence>
<feature type="transmembrane region" description="Helical" evidence="7">
    <location>
        <begin position="104"/>
        <end position="137"/>
    </location>
</feature>
<dbReference type="Gene3D" id="1.10.3720.10">
    <property type="entry name" value="MetI-like"/>
    <property type="match status" value="1"/>
</dbReference>
<dbReference type="CDD" id="cd06261">
    <property type="entry name" value="TM_PBP2"/>
    <property type="match status" value="1"/>
</dbReference>
<evidence type="ECO:0000256" key="4">
    <source>
        <dbReference type="ARBA" id="ARBA00022692"/>
    </source>
</evidence>
<evidence type="ECO:0000256" key="6">
    <source>
        <dbReference type="ARBA" id="ARBA00023136"/>
    </source>
</evidence>
<dbReference type="Proteomes" id="UP000306192">
    <property type="component" value="Unassembled WGS sequence"/>
</dbReference>
<dbReference type="AlphaFoldDB" id="A0A4V4RET0"/>
<keyword evidence="10" id="KW-1185">Reference proteome</keyword>
<evidence type="ECO:0000256" key="3">
    <source>
        <dbReference type="ARBA" id="ARBA00022475"/>
    </source>
</evidence>
<feature type="transmembrane region" description="Helical" evidence="7">
    <location>
        <begin position="52"/>
        <end position="70"/>
    </location>
</feature>
<dbReference type="PROSITE" id="PS50928">
    <property type="entry name" value="ABC_TM1"/>
    <property type="match status" value="1"/>
</dbReference>
<dbReference type="Pfam" id="PF00528">
    <property type="entry name" value="BPD_transp_1"/>
    <property type="match status" value="1"/>
</dbReference>
<organism evidence="9 10">
    <name type="scientific">Subtercola vilae</name>
    <dbReference type="NCBI Taxonomy" id="2056433"/>
    <lineage>
        <taxon>Bacteria</taxon>
        <taxon>Bacillati</taxon>
        <taxon>Actinomycetota</taxon>
        <taxon>Actinomycetes</taxon>
        <taxon>Micrococcales</taxon>
        <taxon>Microbacteriaceae</taxon>
        <taxon>Subtercola</taxon>
    </lineage>
</organism>
<keyword evidence="3" id="KW-1003">Cell membrane</keyword>
<feature type="transmembrane region" description="Helical" evidence="7">
    <location>
        <begin position="174"/>
        <end position="194"/>
    </location>
</feature>
<feature type="transmembrane region" description="Helical" evidence="7">
    <location>
        <begin position="227"/>
        <end position="250"/>
    </location>
</feature>
<evidence type="ECO:0000256" key="7">
    <source>
        <dbReference type="RuleBase" id="RU363032"/>
    </source>
</evidence>
<comment type="subcellular location">
    <subcellularLocation>
        <location evidence="1 7">Cell membrane</location>
        <topology evidence="1 7">Multi-pass membrane protein</topology>
    </subcellularLocation>
</comment>
<keyword evidence="6 7" id="KW-0472">Membrane</keyword>
<dbReference type="EMBL" id="QYRT01000021">
    <property type="protein sequence ID" value="TIH35184.1"/>
    <property type="molecule type" value="Genomic_DNA"/>
</dbReference>
<dbReference type="GO" id="GO:0005886">
    <property type="term" value="C:plasma membrane"/>
    <property type="evidence" value="ECO:0007669"/>
    <property type="project" value="UniProtKB-SubCell"/>
</dbReference>
<comment type="similarity">
    <text evidence="7">Belongs to the binding-protein-dependent transport system permease family.</text>
</comment>
<reference evidence="9 10" key="1">
    <citation type="journal article" date="2019" name="Microorganisms">
        <title>Systematic Affiliation and Genome Analysis of Subtercola vilae DB165(T) with Particular Emphasis on Cold Adaptation of an Isolate from a High-Altitude Cold Volcano Lake.</title>
        <authorList>
            <person name="Villalobos A.S."/>
            <person name="Wiese J."/>
            <person name="Imhoff J.F."/>
            <person name="Dorador C."/>
            <person name="Keller A."/>
            <person name="Hentschel U."/>
        </authorList>
    </citation>
    <scope>NUCLEOTIDE SEQUENCE [LARGE SCALE GENOMIC DNA]</scope>
    <source>
        <strain evidence="9 10">DB165</strain>
    </source>
</reference>
<dbReference type="SUPFAM" id="SSF161098">
    <property type="entry name" value="MetI-like"/>
    <property type="match status" value="1"/>
</dbReference>
<dbReference type="PANTHER" id="PTHR30151">
    <property type="entry name" value="ALKANE SULFONATE ABC TRANSPORTER-RELATED, MEMBRANE SUBUNIT"/>
    <property type="match status" value="1"/>
</dbReference>
<evidence type="ECO:0000313" key="10">
    <source>
        <dbReference type="Proteomes" id="UP000306192"/>
    </source>
</evidence>
<evidence type="ECO:0000256" key="2">
    <source>
        <dbReference type="ARBA" id="ARBA00022448"/>
    </source>
</evidence>
<protein>
    <submittedName>
        <fullName evidence="9">ABC transporter permease subunit</fullName>
    </submittedName>
</protein>
<name>A0A4V4RET0_9MICO</name>
<keyword evidence="2 7" id="KW-0813">Transport</keyword>
<keyword evidence="5 7" id="KW-1133">Transmembrane helix</keyword>
<evidence type="ECO:0000259" key="8">
    <source>
        <dbReference type="PROSITE" id="PS50928"/>
    </source>
</evidence>
<accession>A0A4V4RET0</accession>
<dbReference type="GO" id="GO:0055085">
    <property type="term" value="P:transmembrane transport"/>
    <property type="evidence" value="ECO:0007669"/>
    <property type="project" value="InterPro"/>
</dbReference>
<gene>
    <name evidence="9" type="ORF">D4765_11665</name>
</gene>
<comment type="caution">
    <text evidence="9">The sequence shown here is derived from an EMBL/GenBank/DDBJ whole genome shotgun (WGS) entry which is preliminary data.</text>
</comment>
<evidence type="ECO:0000256" key="5">
    <source>
        <dbReference type="ARBA" id="ARBA00022989"/>
    </source>
</evidence>